<dbReference type="GO" id="GO:1900376">
    <property type="term" value="P:regulation of secondary metabolite biosynthetic process"/>
    <property type="evidence" value="ECO:0007669"/>
    <property type="project" value="TreeGrafter"/>
</dbReference>
<keyword evidence="4" id="KW-0805">Transcription regulation</keyword>
<dbReference type="PANTHER" id="PTHR33202">
    <property type="entry name" value="ZINC UPTAKE REGULATION PROTEIN"/>
    <property type="match status" value="1"/>
</dbReference>
<evidence type="ECO:0000256" key="9">
    <source>
        <dbReference type="SAM" id="Phobius"/>
    </source>
</evidence>
<dbReference type="Gene3D" id="1.10.10.10">
    <property type="entry name" value="Winged helix-like DNA-binding domain superfamily/Winged helix DNA-binding domain"/>
    <property type="match status" value="1"/>
</dbReference>
<feature type="binding site" evidence="7">
    <location>
        <position position="198"/>
    </location>
    <ligand>
        <name>Zn(2+)</name>
        <dbReference type="ChEBI" id="CHEBI:29105"/>
    </ligand>
</feature>
<evidence type="ECO:0000256" key="2">
    <source>
        <dbReference type="ARBA" id="ARBA00022491"/>
    </source>
</evidence>
<evidence type="ECO:0000313" key="10">
    <source>
        <dbReference type="EMBL" id="HFK98277.1"/>
    </source>
</evidence>
<dbReference type="CDD" id="cd07153">
    <property type="entry name" value="Fur_like"/>
    <property type="match status" value="1"/>
</dbReference>
<comment type="caution">
    <text evidence="10">The sequence shown here is derived from an EMBL/GenBank/DDBJ whole genome shotgun (WGS) entry which is preliminary data.</text>
</comment>
<evidence type="ECO:0000256" key="5">
    <source>
        <dbReference type="ARBA" id="ARBA00023125"/>
    </source>
</evidence>
<evidence type="ECO:0000256" key="6">
    <source>
        <dbReference type="ARBA" id="ARBA00023163"/>
    </source>
</evidence>
<dbReference type="InterPro" id="IPR002481">
    <property type="entry name" value="FUR"/>
</dbReference>
<dbReference type="InterPro" id="IPR043135">
    <property type="entry name" value="Fur_C"/>
</dbReference>
<feature type="transmembrane region" description="Helical" evidence="9">
    <location>
        <begin position="57"/>
        <end position="77"/>
    </location>
</feature>
<accession>A0A832A5Z2</accession>
<dbReference type="SUPFAM" id="SSF46785">
    <property type="entry name" value="Winged helix' DNA-binding domain"/>
    <property type="match status" value="1"/>
</dbReference>
<evidence type="ECO:0000256" key="3">
    <source>
        <dbReference type="ARBA" id="ARBA00022833"/>
    </source>
</evidence>
<name>A0A832A5Z2_9BACT</name>
<keyword evidence="8" id="KW-0408">Iron</keyword>
<dbReference type="GO" id="GO:0045892">
    <property type="term" value="P:negative regulation of DNA-templated transcription"/>
    <property type="evidence" value="ECO:0007669"/>
    <property type="project" value="TreeGrafter"/>
</dbReference>
<dbReference type="InterPro" id="IPR036390">
    <property type="entry name" value="WH_DNA-bd_sf"/>
</dbReference>
<dbReference type="Gene3D" id="3.30.1490.190">
    <property type="match status" value="1"/>
</dbReference>
<evidence type="ECO:0000256" key="1">
    <source>
        <dbReference type="ARBA" id="ARBA00007957"/>
    </source>
</evidence>
<evidence type="ECO:0000256" key="7">
    <source>
        <dbReference type="PIRSR" id="PIRSR602481-1"/>
    </source>
</evidence>
<comment type="cofactor">
    <cofactor evidence="7">
        <name>Zn(2+)</name>
        <dbReference type="ChEBI" id="CHEBI:29105"/>
    </cofactor>
    <text evidence="7">Binds 1 zinc ion per subunit.</text>
</comment>
<dbReference type="GO" id="GO:0000976">
    <property type="term" value="F:transcription cis-regulatory region binding"/>
    <property type="evidence" value="ECO:0007669"/>
    <property type="project" value="TreeGrafter"/>
</dbReference>
<organism evidence="10">
    <name type="scientific">Desulfacinum infernum</name>
    <dbReference type="NCBI Taxonomy" id="35837"/>
    <lineage>
        <taxon>Bacteria</taxon>
        <taxon>Pseudomonadati</taxon>
        <taxon>Thermodesulfobacteriota</taxon>
        <taxon>Syntrophobacteria</taxon>
        <taxon>Syntrophobacterales</taxon>
        <taxon>Syntrophobacteraceae</taxon>
        <taxon>Desulfacinum</taxon>
    </lineage>
</organism>
<keyword evidence="3 7" id="KW-0862">Zinc</keyword>
<feature type="binding site" evidence="7">
    <location>
        <position position="241"/>
    </location>
    <ligand>
        <name>Zn(2+)</name>
        <dbReference type="ChEBI" id="CHEBI:29105"/>
    </ligand>
</feature>
<feature type="binding site" evidence="8">
    <location>
        <position position="213"/>
    </location>
    <ligand>
        <name>Fe cation</name>
        <dbReference type="ChEBI" id="CHEBI:24875"/>
    </ligand>
</feature>
<dbReference type="GO" id="GO:0003700">
    <property type="term" value="F:DNA-binding transcription factor activity"/>
    <property type="evidence" value="ECO:0007669"/>
    <property type="project" value="InterPro"/>
</dbReference>
<dbReference type="InterPro" id="IPR036388">
    <property type="entry name" value="WH-like_DNA-bd_sf"/>
</dbReference>
<keyword evidence="6" id="KW-0804">Transcription</keyword>
<dbReference type="EMBL" id="DSTK01000039">
    <property type="protein sequence ID" value="HFK98277.1"/>
    <property type="molecule type" value="Genomic_DNA"/>
</dbReference>
<dbReference type="Pfam" id="PF01475">
    <property type="entry name" value="FUR"/>
    <property type="match status" value="1"/>
</dbReference>
<sequence>MVNPAPTEGYRDGHAGWRKAFSRFSVRAGFHGPSLGDKQAARPGPFGSFRTIITIPIIRTQTIFLLAFAFFLGYVLFQESFSETASPKRKGWPVTPNTSTAAPHTRLQQVLAKLKKRKFRITPQRLAVLEALVASDRHPSVEQVYAQVKARFPTTSLATVYKTVALLKDMNEVLELGFSDVGNRYDALKPYPHPHVICTGCGRILDPEVSGLEALTEEMSRKTGFTIVSHRLDFYGLCPDCRKAAPSPLTTP</sequence>
<feature type="binding site" evidence="7">
    <location>
        <position position="238"/>
    </location>
    <ligand>
        <name>Zn(2+)</name>
        <dbReference type="ChEBI" id="CHEBI:29105"/>
    </ligand>
</feature>
<keyword evidence="2" id="KW-0678">Repressor</keyword>
<dbReference type="GO" id="GO:0008270">
    <property type="term" value="F:zinc ion binding"/>
    <property type="evidence" value="ECO:0007669"/>
    <property type="project" value="TreeGrafter"/>
</dbReference>
<keyword evidence="9" id="KW-0812">Transmembrane</keyword>
<dbReference type="AlphaFoldDB" id="A0A832A5Z2"/>
<reference evidence="10" key="1">
    <citation type="journal article" date="2020" name="mSystems">
        <title>Genome- and Community-Level Interaction Insights into Carbon Utilization and Element Cycling Functions of Hydrothermarchaeota in Hydrothermal Sediment.</title>
        <authorList>
            <person name="Zhou Z."/>
            <person name="Liu Y."/>
            <person name="Xu W."/>
            <person name="Pan J."/>
            <person name="Luo Z.H."/>
            <person name="Li M."/>
        </authorList>
    </citation>
    <scope>NUCLEOTIDE SEQUENCE [LARGE SCALE GENOMIC DNA]</scope>
    <source>
        <strain evidence="10">SpSt-456</strain>
    </source>
</reference>
<evidence type="ECO:0000256" key="4">
    <source>
        <dbReference type="ARBA" id="ARBA00023015"/>
    </source>
</evidence>
<evidence type="ECO:0000256" key="8">
    <source>
        <dbReference type="PIRSR" id="PIRSR602481-2"/>
    </source>
</evidence>
<feature type="binding site" evidence="8">
    <location>
        <position position="230"/>
    </location>
    <ligand>
        <name>Fe cation</name>
        <dbReference type="ChEBI" id="CHEBI:24875"/>
    </ligand>
</feature>
<comment type="cofactor">
    <cofactor evidence="8">
        <name>Mn(2+)</name>
        <dbReference type="ChEBI" id="CHEBI:29035"/>
    </cofactor>
    <cofactor evidence="8">
        <name>Fe(2+)</name>
        <dbReference type="ChEBI" id="CHEBI:29033"/>
    </cofactor>
    <text evidence="8">Binds 1 Mn(2+) or Fe(2+) ion per subunit.</text>
</comment>
<keyword evidence="9" id="KW-0472">Membrane</keyword>
<protein>
    <submittedName>
        <fullName evidence="10">Transcriptional repressor</fullName>
    </submittedName>
</protein>
<keyword evidence="9" id="KW-1133">Transmembrane helix</keyword>
<dbReference type="PANTHER" id="PTHR33202:SF7">
    <property type="entry name" value="FERRIC UPTAKE REGULATION PROTEIN"/>
    <property type="match status" value="1"/>
</dbReference>
<keyword evidence="5" id="KW-0238">DNA-binding</keyword>
<keyword evidence="7" id="KW-0479">Metal-binding</keyword>
<gene>
    <name evidence="10" type="ORF">ENS06_13275</name>
</gene>
<comment type="similarity">
    <text evidence="1">Belongs to the Fur family.</text>
</comment>
<feature type="binding site" evidence="7">
    <location>
        <position position="201"/>
    </location>
    <ligand>
        <name>Zn(2+)</name>
        <dbReference type="ChEBI" id="CHEBI:29105"/>
    </ligand>
</feature>
<proteinExistence type="inferred from homology"/>